<accession>I0KAR1</accession>
<evidence type="ECO:0000313" key="1">
    <source>
        <dbReference type="EMBL" id="CCH01214.1"/>
    </source>
</evidence>
<keyword evidence="2" id="KW-1185">Reference proteome</keyword>
<dbReference type="EMBL" id="HE796683">
    <property type="protein sequence ID" value="CCH01214.1"/>
    <property type="molecule type" value="Genomic_DNA"/>
</dbReference>
<dbReference type="KEGG" id="fae:FAES_3205"/>
<dbReference type="AlphaFoldDB" id="I0KAR1"/>
<dbReference type="RefSeq" id="WP_015332313.1">
    <property type="nucleotide sequence ID" value="NC_020054.1"/>
</dbReference>
<gene>
    <name evidence="1" type="ORF">FAES_3205</name>
</gene>
<organism evidence="1 2">
    <name type="scientific">Fibrella aestuarina BUZ 2</name>
    <dbReference type="NCBI Taxonomy" id="1166018"/>
    <lineage>
        <taxon>Bacteria</taxon>
        <taxon>Pseudomonadati</taxon>
        <taxon>Bacteroidota</taxon>
        <taxon>Cytophagia</taxon>
        <taxon>Cytophagales</taxon>
        <taxon>Spirosomataceae</taxon>
        <taxon>Fibrella</taxon>
    </lineage>
</organism>
<sequence>MNEQTASNLATPYTGVQQETTKPDLRTAYVIEREERELKIYKRYQELIAQPGAMMTPVVDQLCREFNIHSRTTIYQLRSRVAKRLDDAAAETPSLQS</sequence>
<name>I0KAR1_9BACT</name>
<dbReference type="STRING" id="1166018.FAES_3205"/>
<reference evidence="1 2" key="1">
    <citation type="journal article" date="2012" name="J. Bacteriol.">
        <title>Genome Sequence of Fibrella aestuarina BUZ 2T, a Filamentous Marine Bacterium.</title>
        <authorList>
            <person name="Filippini M."/>
            <person name="Qi W."/>
            <person name="Blom J."/>
            <person name="Goesmann A."/>
            <person name="Smits T.H."/>
            <person name="Bagheri H.C."/>
        </authorList>
    </citation>
    <scope>NUCLEOTIDE SEQUENCE [LARGE SCALE GENOMIC DNA]</scope>
    <source>
        <strain evidence="2">BUZ 2T</strain>
    </source>
</reference>
<dbReference type="HOGENOM" id="CLU_2342608_0_0_10"/>
<evidence type="ECO:0000313" key="2">
    <source>
        <dbReference type="Proteomes" id="UP000011058"/>
    </source>
</evidence>
<proteinExistence type="predicted"/>
<protein>
    <submittedName>
        <fullName evidence="1">Uncharacterized protein</fullName>
    </submittedName>
</protein>
<dbReference type="Proteomes" id="UP000011058">
    <property type="component" value="Chromosome"/>
</dbReference>